<proteinExistence type="predicted"/>
<gene>
    <name evidence="2" type="primary">gltR15</name>
</gene>
<dbReference type="GO" id="GO:0008417">
    <property type="term" value="F:fucosyltransferase activity"/>
    <property type="evidence" value="ECO:0007669"/>
    <property type="project" value="TreeGrafter"/>
</dbReference>
<dbReference type="AlphaFoldDB" id="T1RQD9"/>
<feature type="domain" description="Glycosyltransferase 2-like" evidence="1">
    <location>
        <begin position="7"/>
        <end position="135"/>
    </location>
</feature>
<sequence length="287" mass="33502">MNKTFISIGIPFYNSEKYLEMAINSVINQSYPYWELILLDDGSSDNSLHIAEKFASQDERIKVISDGKNLKLPTRLNQLVDESKYEYFARMDADDIMHPLRLETQIDFLLKNGSIDLVGSGIISIDSLNQVKGYRTVEGIFTDFSTVKMSGYPITHPTILGKKSWFIRNRYSSEYPRTEDFELWCRAISKNDFKIAILPDLLLFYREEGNLSIKKILDSYCYKIVSKYTNYSLFELLKLTIKKLGVTMFFLTGNLQKLSRRRYRLFVNNELSQKYQDILNKSIISKR</sequence>
<dbReference type="InterPro" id="IPR029044">
    <property type="entry name" value="Nucleotide-diphossugar_trans"/>
</dbReference>
<reference evidence="2" key="1">
    <citation type="journal article" date="2013" name="J. Bacteriol.">
        <title>Gene content and diversity of the loci encoding biosynthesis of capsular polysaccharides of the 15 serovar reference strains of Haemophilus parasuis.</title>
        <authorList>
            <consortium name="BRaDP1T Consortium"/>
            <person name="Howell K.J."/>
            <person name="Weinert L.A."/>
            <person name="Luan S.L."/>
            <person name="Peters S.E."/>
            <person name="Chaudhuri R.R."/>
            <person name="Harris D."/>
            <person name="Angen O."/>
            <person name="Aragon V."/>
            <person name="Parkhill J."/>
            <person name="Langford P.R."/>
            <person name="Rycroft A.N."/>
            <person name="Wren B.W."/>
            <person name="Tucker A.W."/>
            <person name="Maskell D.J."/>
        </authorList>
    </citation>
    <scope>NUCLEOTIDE SEQUENCE</scope>
    <source>
        <strain evidence="2">SD-84-15995</strain>
    </source>
</reference>
<dbReference type="EMBL" id="KC795539">
    <property type="protein sequence ID" value="AGM38881.1"/>
    <property type="molecule type" value="Genomic_DNA"/>
</dbReference>
<dbReference type="PANTHER" id="PTHR22916:SF69">
    <property type="entry name" value="BIFUNCTIONAL GLYCOSYLTRANSFERASE PGTA"/>
    <property type="match status" value="1"/>
</dbReference>
<dbReference type="Pfam" id="PF00535">
    <property type="entry name" value="Glycos_transf_2"/>
    <property type="match status" value="1"/>
</dbReference>
<evidence type="ECO:0000313" key="2">
    <source>
        <dbReference type="EMBL" id="AGM38881.1"/>
    </source>
</evidence>
<reference evidence="2" key="2">
    <citation type="submission" date="2013-03" db="EMBL/GenBank/DDBJ databases">
        <authorList>
            <person name="Howell K."/>
            <person name="Weinert L."/>
            <person name="Luan S.-L."/>
            <person name="Peters S."/>
            <person name="Aragon V."/>
            <person name="Angen O."/>
            <person name="Tucker A.W."/>
            <person name="Maskell D.J."/>
        </authorList>
    </citation>
    <scope>NUCLEOTIDE SEQUENCE</scope>
    <source>
        <strain evidence="2">SD-84-15995</strain>
    </source>
</reference>
<dbReference type="SUPFAM" id="SSF53448">
    <property type="entry name" value="Nucleotide-diphospho-sugar transferases"/>
    <property type="match status" value="1"/>
</dbReference>
<protein>
    <submittedName>
        <fullName evidence="2">Putative glycosyltransferase</fullName>
    </submittedName>
</protein>
<dbReference type="PANTHER" id="PTHR22916">
    <property type="entry name" value="GLYCOSYLTRANSFERASE"/>
    <property type="match status" value="1"/>
</dbReference>
<organism evidence="2">
    <name type="scientific">Glaesserella parasuis</name>
    <name type="common">Haemophilus parasuis</name>
    <dbReference type="NCBI Taxonomy" id="738"/>
    <lineage>
        <taxon>Bacteria</taxon>
        <taxon>Pseudomonadati</taxon>
        <taxon>Pseudomonadota</taxon>
        <taxon>Gammaproteobacteria</taxon>
        <taxon>Pasteurellales</taxon>
        <taxon>Pasteurellaceae</taxon>
        <taxon>Glaesserella</taxon>
    </lineage>
</organism>
<dbReference type="RefSeq" id="WP_021114639.1">
    <property type="nucleotide sequence ID" value="NZ_JBLODU010000007.1"/>
</dbReference>
<accession>T1RQD9</accession>
<keyword evidence="2" id="KW-0808">Transferase</keyword>
<dbReference type="InterPro" id="IPR001173">
    <property type="entry name" value="Glyco_trans_2-like"/>
</dbReference>
<name>T1RQD9_GLAPU</name>
<dbReference type="Gene3D" id="3.90.550.10">
    <property type="entry name" value="Spore Coat Polysaccharide Biosynthesis Protein SpsA, Chain A"/>
    <property type="match status" value="1"/>
</dbReference>
<evidence type="ECO:0000259" key="1">
    <source>
        <dbReference type="Pfam" id="PF00535"/>
    </source>
</evidence>